<proteinExistence type="predicted"/>
<accession>A0A6G0Y2L7</accession>
<dbReference type="OrthoDB" id="6630580at2759"/>
<evidence type="ECO:0000313" key="2">
    <source>
        <dbReference type="Proteomes" id="UP000478052"/>
    </source>
</evidence>
<feature type="non-terminal residue" evidence="1">
    <location>
        <position position="1"/>
    </location>
</feature>
<protein>
    <submittedName>
        <fullName evidence="1">Inositol monophosphatase 1-like</fullName>
    </submittedName>
</protein>
<sequence>PVCSGVPQGSHLGTFILFINDLPSIFNLSVNVLMFADDTKMYSIINNEYDIMMQFISKRI</sequence>
<gene>
    <name evidence="1" type="ORF">FWK35_00028128</name>
</gene>
<name>A0A6G0Y2L7_APHCR</name>
<dbReference type="Proteomes" id="UP000478052">
    <property type="component" value="Unassembled WGS sequence"/>
</dbReference>
<keyword evidence="2" id="KW-1185">Reference proteome</keyword>
<dbReference type="EMBL" id="VUJU01006675">
    <property type="protein sequence ID" value="KAF0747905.1"/>
    <property type="molecule type" value="Genomic_DNA"/>
</dbReference>
<comment type="caution">
    <text evidence="1">The sequence shown here is derived from an EMBL/GenBank/DDBJ whole genome shotgun (WGS) entry which is preliminary data.</text>
</comment>
<evidence type="ECO:0000313" key="1">
    <source>
        <dbReference type="EMBL" id="KAF0747905.1"/>
    </source>
</evidence>
<organism evidence="1 2">
    <name type="scientific">Aphis craccivora</name>
    <name type="common">Cowpea aphid</name>
    <dbReference type="NCBI Taxonomy" id="307492"/>
    <lineage>
        <taxon>Eukaryota</taxon>
        <taxon>Metazoa</taxon>
        <taxon>Ecdysozoa</taxon>
        <taxon>Arthropoda</taxon>
        <taxon>Hexapoda</taxon>
        <taxon>Insecta</taxon>
        <taxon>Pterygota</taxon>
        <taxon>Neoptera</taxon>
        <taxon>Paraneoptera</taxon>
        <taxon>Hemiptera</taxon>
        <taxon>Sternorrhyncha</taxon>
        <taxon>Aphidomorpha</taxon>
        <taxon>Aphidoidea</taxon>
        <taxon>Aphididae</taxon>
        <taxon>Aphidini</taxon>
        <taxon>Aphis</taxon>
        <taxon>Aphis</taxon>
    </lineage>
</organism>
<dbReference type="AlphaFoldDB" id="A0A6G0Y2L7"/>
<reference evidence="1 2" key="1">
    <citation type="submission" date="2019-08" db="EMBL/GenBank/DDBJ databases">
        <title>Whole genome of Aphis craccivora.</title>
        <authorList>
            <person name="Voronova N.V."/>
            <person name="Shulinski R.S."/>
            <person name="Bandarenka Y.V."/>
            <person name="Zhorov D.G."/>
            <person name="Warner D."/>
        </authorList>
    </citation>
    <scope>NUCLEOTIDE SEQUENCE [LARGE SCALE GENOMIC DNA]</scope>
    <source>
        <strain evidence="1">180601</strain>
        <tissue evidence="1">Whole Body</tissue>
    </source>
</reference>